<proteinExistence type="predicted"/>
<comment type="subcellular location">
    <subcellularLocation>
        <location evidence="1">Membrane</location>
        <topology evidence="1">Multi-pass membrane protein</topology>
    </subcellularLocation>
</comment>
<feature type="transmembrane region" description="Helical" evidence="5">
    <location>
        <begin position="56"/>
        <end position="75"/>
    </location>
</feature>
<dbReference type="PANTHER" id="PTHR19282">
    <property type="entry name" value="TETRASPANIN"/>
    <property type="match status" value="1"/>
</dbReference>
<evidence type="ECO:0000256" key="2">
    <source>
        <dbReference type="ARBA" id="ARBA00022692"/>
    </source>
</evidence>
<keyword evidence="2 5" id="KW-0812">Transmembrane</keyword>
<evidence type="ECO:0000256" key="4">
    <source>
        <dbReference type="ARBA" id="ARBA00023136"/>
    </source>
</evidence>
<dbReference type="SUPFAM" id="SSF48652">
    <property type="entry name" value="Tetraspanin"/>
    <property type="match status" value="1"/>
</dbReference>
<dbReference type="InterPro" id="IPR008952">
    <property type="entry name" value="Tetraspanin_EC2_sf"/>
</dbReference>
<gene>
    <name evidence="6" type="ORF">HERILL_LOCUS8575</name>
</gene>
<dbReference type="Gene3D" id="1.10.1450.10">
    <property type="entry name" value="Tetraspanin"/>
    <property type="match status" value="1"/>
</dbReference>
<evidence type="ECO:0000256" key="5">
    <source>
        <dbReference type="SAM" id="Phobius"/>
    </source>
</evidence>
<dbReference type="InParanoid" id="A0A7R8YXG4"/>
<feature type="transmembrane region" description="Helical" evidence="5">
    <location>
        <begin position="211"/>
        <end position="231"/>
    </location>
</feature>
<dbReference type="Pfam" id="PF00335">
    <property type="entry name" value="Tetraspanin"/>
    <property type="match status" value="1"/>
</dbReference>
<dbReference type="OMA" id="WHRIAAW"/>
<dbReference type="Proteomes" id="UP000594454">
    <property type="component" value="Chromosome 3"/>
</dbReference>
<feature type="transmembrane region" description="Helical" evidence="5">
    <location>
        <begin position="21"/>
        <end position="44"/>
    </location>
</feature>
<keyword evidence="7" id="KW-1185">Reference proteome</keyword>
<evidence type="ECO:0000256" key="1">
    <source>
        <dbReference type="ARBA" id="ARBA00004141"/>
    </source>
</evidence>
<dbReference type="OrthoDB" id="10033535at2759"/>
<protein>
    <recommendedName>
        <fullName evidence="8">Tetraspanin</fullName>
    </recommendedName>
</protein>
<keyword evidence="3 5" id="KW-1133">Transmembrane helix</keyword>
<dbReference type="CDD" id="cd03127">
    <property type="entry name" value="tetraspanin_LEL"/>
    <property type="match status" value="1"/>
</dbReference>
<evidence type="ECO:0000313" key="7">
    <source>
        <dbReference type="Proteomes" id="UP000594454"/>
    </source>
</evidence>
<reference evidence="6 7" key="1">
    <citation type="submission" date="2020-11" db="EMBL/GenBank/DDBJ databases">
        <authorList>
            <person name="Wallbank WR R."/>
            <person name="Pardo Diaz C."/>
            <person name="Kozak K."/>
            <person name="Martin S."/>
            <person name="Jiggins C."/>
            <person name="Moest M."/>
            <person name="Warren A I."/>
            <person name="Generalovic N T."/>
            <person name="Byers J.R.P. K."/>
            <person name="Montejo-Kovacevich G."/>
            <person name="Yen C E."/>
        </authorList>
    </citation>
    <scope>NUCLEOTIDE SEQUENCE [LARGE SCALE GENOMIC DNA]</scope>
</reference>
<keyword evidence="4 5" id="KW-0472">Membrane</keyword>
<evidence type="ECO:0000313" key="6">
    <source>
        <dbReference type="EMBL" id="CAD7085755.1"/>
    </source>
</evidence>
<accession>A0A7R8YXG4</accession>
<dbReference type="EMBL" id="LR899011">
    <property type="protein sequence ID" value="CAD7085755.1"/>
    <property type="molecule type" value="Genomic_DNA"/>
</dbReference>
<dbReference type="InterPro" id="IPR018499">
    <property type="entry name" value="Tetraspanin/Peripherin"/>
</dbReference>
<evidence type="ECO:0008006" key="8">
    <source>
        <dbReference type="Google" id="ProtNLM"/>
    </source>
</evidence>
<dbReference type="GO" id="GO:0016020">
    <property type="term" value="C:membrane"/>
    <property type="evidence" value="ECO:0007669"/>
    <property type="project" value="UniProtKB-SubCell"/>
</dbReference>
<sequence length="255" mass="28515">MGMIPAERSNIDQYLFIGYSCLLVVTGLINIITGFSSGCIYASFELFVTSNLLTMSQILVITGCLILVATLLCYCAAYKKNIWLHVFISYLLGITLTLEITGSISGYLFNRFTDEIVHRKMNSSMEYYNSTNTEIAELWDQIQTDNKCCGTDHVSNWLDMFHGIPVSCCPVYSGTTNSTTCDESKVYSTGCAIPVASIIKEQTIMTTKMGILSAVLQFTGLSCAFFAHYLLQLQEERNRDKNKLINKEKCDVFSI</sequence>
<name>A0A7R8YXG4_HERIL</name>
<organism evidence="6 7">
    <name type="scientific">Hermetia illucens</name>
    <name type="common">Black soldier fly</name>
    <dbReference type="NCBI Taxonomy" id="343691"/>
    <lineage>
        <taxon>Eukaryota</taxon>
        <taxon>Metazoa</taxon>
        <taxon>Ecdysozoa</taxon>
        <taxon>Arthropoda</taxon>
        <taxon>Hexapoda</taxon>
        <taxon>Insecta</taxon>
        <taxon>Pterygota</taxon>
        <taxon>Neoptera</taxon>
        <taxon>Endopterygota</taxon>
        <taxon>Diptera</taxon>
        <taxon>Brachycera</taxon>
        <taxon>Stratiomyomorpha</taxon>
        <taxon>Stratiomyidae</taxon>
        <taxon>Hermetiinae</taxon>
        <taxon>Hermetia</taxon>
    </lineage>
</organism>
<evidence type="ECO:0000256" key="3">
    <source>
        <dbReference type="ARBA" id="ARBA00022989"/>
    </source>
</evidence>
<dbReference type="AlphaFoldDB" id="A0A7R8YXG4"/>
<feature type="transmembrane region" description="Helical" evidence="5">
    <location>
        <begin position="87"/>
        <end position="109"/>
    </location>
</feature>